<keyword evidence="1" id="KW-0378">Hydrolase</keyword>
<reference evidence="1" key="1">
    <citation type="journal article" date="2021" name="New Phytol.">
        <title>Evolutionary innovations through gain and loss of genes in the ectomycorrhizal Boletales.</title>
        <authorList>
            <person name="Wu G."/>
            <person name="Miyauchi S."/>
            <person name="Morin E."/>
            <person name="Kuo A."/>
            <person name="Drula E."/>
            <person name="Varga T."/>
            <person name="Kohler A."/>
            <person name="Feng B."/>
            <person name="Cao Y."/>
            <person name="Lipzen A."/>
            <person name="Daum C."/>
            <person name="Hundley H."/>
            <person name="Pangilinan J."/>
            <person name="Johnson J."/>
            <person name="Barry K."/>
            <person name="LaButti K."/>
            <person name="Ng V."/>
            <person name="Ahrendt S."/>
            <person name="Min B."/>
            <person name="Choi I.G."/>
            <person name="Park H."/>
            <person name="Plett J.M."/>
            <person name="Magnuson J."/>
            <person name="Spatafora J.W."/>
            <person name="Nagy L.G."/>
            <person name="Henrissat B."/>
            <person name="Grigoriev I.V."/>
            <person name="Yang Z.L."/>
            <person name="Xu J."/>
            <person name="Martin F.M."/>
        </authorList>
    </citation>
    <scope>NUCLEOTIDE SEQUENCE</scope>
    <source>
        <strain evidence="1">ATCC 28755</strain>
    </source>
</reference>
<proteinExistence type="predicted"/>
<dbReference type="EMBL" id="MU267683">
    <property type="protein sequence ID" value="KAH7911279.1"/>
    <property type="molecule type" value="Genomic_DNA"/>
</dbReference>
<organism evidence="1 2">
    <name type="scientific">Hygrophoropsis aurantiaca</name>
    <dbReference type="NCBI Taxonomy" id="72124"/>
    <lineage>
        <taxon>Eukaryota</taxon>
        <taxon>Fungi</taxon>
        <taxon>Dikarya</taxon>
        <taxon>Basidiomycota</taxon>
        <taxon>Agaricomycotina</taxon>
        <taxon>Agaricomycetes</taxon>
        <taxon>Agaricomycetidae</taxon>
        <taxon>Boletales</taxon>
        <taxon>Coniophorineae</taxon>
        <taxon>Hygrophoropsidaceae</taxon>
        <taxon>Hygrophoropsis</taxon>
    </lineage>
</organism>
<dbReference type="Proteomes" id="UP000790377">
    <property type="component" value="Unassembled WGS sequence"/>
</dbReference>
<evidence type="ECO:0000313" key="2">
    <source>
        <dbReference type="Proteomes" id="UP000790377"/>
    </source>
</evidence>
<evidence type="ECO:0000313" key="1">
    <source>
        <dbReference type="EMBL" id="KAH7911279.1"/>
    </source>
</evidence>
<sequence length="377" mass="40377">MRLALALSWFALLRLVDASYHLTREYSGQSFFSGWNFIADWDRLTHGDVNYLGQQDASSQHLAFVSDINTAIMKVDNSSNVPYNNKRSSVRIESTDFYGVGSLFIIDALHMPFGCSVWPAIWTKGAKWPDDGEVDIMEGVNLMTSNQMALHTTPGCLHETPGDQEGTSGFKDCSKGSGCTVLEKKSNSYGAGFADAHGGVFAAQFDVSGLYIWFWSRPDIPDSIKQANSTSSIDTSSWGTPSASYPTTSSCGITNFFGPQQLVIDITLCGDWAGVQGIYQSTCHTTPTGNCTADNVFGPGSPRYDDAYFEIQYIRAYSASNSTSGSSTTGDPSSAAGAPATTTSSAAAGLQWMMASNELLMGLLSVATAGSLGLFLF</sequence>
<name>A0ACB8ADE3_9AGAM</name>
<keyword evidence="2" id="KW-1185">Reference proteome</keyword>
<accession>A0ACB8ADE3</accession>
<gene>
    <name evidence="1" type="ORF">BJ138DRAFT_1151008</name>
</gene>
<comment type="caution">
    <text evidence="1">The sequence shown here is derived from an EMBL/GenBank/DDBJ whole genome shotgun (WGS) entry which is preliminary data.</text>
</comment>
<protein>
    <submittedName>
        <fullName evidence="1">Glycoside hydrolase family 16 protein</fullName>
    </submittedName>
</protein>